<evidence type="ECO:0000256" key="1">
    <source>
        <dbReference type="ARBA" id="ARBA00004496"/>
    </source>
</evidence>
<dbReference type="NCBIfam" id="TIGR03012">
    <property type="entry name" value="sulf_tusD_dsrE"/>
    <property type="match status" value="1"/>
</dbReference>
<dbReference type="RefSeq" id="WP_017376752.1">
    <property type="nucleotide sequence ID" value="NZ_CP012508.1"/>
</dbReference>
<evidence type="ECO:0000313" key="6">
    <source>
        <dbReference type="Proteomes" id="UP000029558"/>
    </source>
</evidence>
<dbReference type="OrthoDB" id="9787483at2"/>
<sequence>MKFAIFIQCSPFEHQGSLSAYHFSLAALSSGHDIQQVFFYQSGVLHGLTNTTLPSDEINIIERWQQLASQYNIPLRLCITQAETYGITAPPPAFKLSGLAEFFAESSQADRLISFKASQS</sequence>
<comment type="subcellular location">
    <subcellularLocation>
        <location evidence="1">Cytoplasm</location>
    </subcellularLocation>
</comment>
<name>A0A1L6TDG4_PISSA</name>
<dbReference type="Proteomes" id="UP000029558">
    <property type="component" value="Chromosome"/>
</dbReference>
<dbReference type="AlphaFoldDB" id="A0A1L6TDG4"/>
<dbReference type="InterPro" id="IPR003787">
    <property type="entry name" value="Sulphur_relay_DsrE/F-like"/>
</dbReference>
<evidence type="ECO:0000256" key="3">
    <source>
        <dbReference type="ARBA" id="ARBA00022490"/>
    </source>
</evidence>
<dbReference type="GO" id="GO:0097163">
    <property type="term" value="F:sulfur carrier activity"/>
    <property type="evidence" value="ECO:0007669"/>
    <property type="project" value="TreeGrafter"/>
</dbReference>
<proteinExistence type="inferred from homology"/>
<accession>A0A1L6TDG4</accession>
<dbReference type="InterPro" id="IPR027396">
    <property type="entry name" value="DsrEFH-like"/>
</dbReference>
<reference evidence="5 6" key="1">
    <citation type="journal article" date="2014" name="Genome Announc.">
        <title>Comparative Genome Analysis of Two Isolates of the Fish Pathogen Piscirickettsia salmonis from Different Hosts Reveals Major Differences in Virulence-Associated Secretion Systems.</title>
        <authorList>
            <person name="Bohle H."/>
            <person name="Henriquez P."/>
            <person name="Grothusen H."/>
            <person name="Navas E."/>
            <person name="Sandoval A."/>
            <person name="Bustamante F."/>
            <person name="Bustos P."/>
            <person name="Mancilla M."/>
        </authorList>
    </citation>
    <scope>NUCLEOTIDE SEQUENCE [LARGE SCALE GENOMIC DNA]</scope>
    <source>
        <strain evidence="6">B1-32597</strain>
    </source>
</reference>
<evidence type="ECO:0000313" key="5">
    <source>
        <dbReference type="EMBL" id="ALB23453.1"/>
    </source>
</evidence>
<dbReference type="SUPFAM" id="SSF75169">
    <property type="entry name" value="DsrEFH-like"/>
    <property type="match status" value="1"/>
</dbReference>
<dbReference type="PANTHER" id="PTHR34874:SF3">
    <property type="entry name" value="SULFURTRANSFERASE TUSD"/>
    <property type="match status" value="1"/>
</dbReference>
<dbReference type="GO" id="GO:0002143">
    <property type="term" value="P:tRNA wobble position uridine thiolation"/>
    <property type="evidence" value="ECO:0007669"/>
    <property type="project" value="TreeGrafter"/>
</dbReference>
<evidence type="ECO:0000256" key="4">
    <source>
        <dbReference type="ARBA" id="ARBA00022679"/>
    </source>
</evidence>
<dbReference type="GO" id="GO:0016783">
    <property type="term" value="F:sulfurtransferase activity"/>
    <property type="evidence" value="ECO:0007669"/>
    <property type="project" value="InterPro"/>
</dbReference>
<dbReference type="GO" id="GO:1990228">
    <property type="term" value="C:sulfurtransferase complex"/>
    <property type="evidence" value="ECO:0007669"/>
    <property type="project" value="TreeGrafter"/>
</dbReference>
<gene>
    <name evidence="5" type="primary">dsrE</name>
    <name evidence="5" type="ORF">KU39_2273</name>
</gene>
<dbReference type="InterPro" id="IPR017463">
    <property type="entry name" value="Sulphur_relay_TusD/DsrE"/>
</dbReference>
<keyword evidence="3" id="KW-0963">Cytoplasm</keyword>
<dbReference type="Pfam" id="PF02635">
    <property type="entry name" value="DsrE"/>
    <property type="match status" value="1"/>
</dbReference>
<comment type="similarity">
    <text evidence="2">Belongs to the DsrE/TusD family.</text>
</comment>
<dbReference type="Gene3D" id="3.40.1260.10">
    <property type="entry name" value="DsrEFH-like"/>
    <property type="match status" value="1"/>
</dbReference>
<protein>
    <submittedName>
        <fullName evidence="5">Sulfurtransferase DsrE</fullName>
    </submittedName>
</protein>
<dbReference type="PANTHER" id="PTHR34874">
    <property type="entry name" value="PROTEIN YCHN"/>
    <property type="match status" value="1"/>
</dbReference>
<evidence type="ECO:0000256" key="2">
    <source>
        <dbReference type="ARBA" id="ARBA00007067"/>
    </source>
</evidence>
<dbReference type="EMBL" id="CP012508">
    <property type="protein sequence ID" value="ALB23453.1"/>
    <property type="molecule type" value="Genomic_DNA"/>
</dbReference>
<keyword evidence="4" id="KW-0808">Transferase</keyword>
<organism evidence="5 6">
    <name type="scientific">Piscirickettsia salmonis</name>
    <dbReference type="NCBI Taxonomy" id="1238"/>
    <lineage>
        <taxon>Bacteria</taxon>
        <taxon>Pseudomonadati</taxon>
        <taxon>Pseudomonadota</taxon>
        <taxon>Gammaproteobacteria</taxon>
        <taxon>Thiotrichales</taxon>
        <taxon>Piscirickettsiaceae</taxon>
        <taxon>Piscirickettsia</taxon>
    </lineage>
</organism>